<reference evidence="1" key="1">
    <citation type="journal article" date="2010" name="Appl. Environ. Microbiol.">
        <title>Partial chromosome sequence of Spiroplasma citri reveals extensive viral invasion and important gene decay.</title>
        <authorList>
            <person name="Carle P."/>
            <person name="Saillard C."/>
            <person name="Carrere N."/>
            <person name="Carrere S."/>
            <person name="Duret S."/>
            <person name="Eveillard S."/>
            <person name="Gaurivaud P."/>
            <person name="Gourgues G."/>
            <person name="Gouzy J."/>
            <person name="Salar P."/>
            <person name="Verdin E."/>
            <person name="Breton M."/>
            <person name="Blanchard A."/>
            <person name="Laigret F."/>
            <person name="Bove J.M."/>
            <person name="Renaudin J."/>
            <person name="Foissac X."/>
        </authorList>
    </citation>
    <scope>NUCLEOTIDE SEQUENCE</scope>
    <source>
        <strain evidence="1">GII3-3X</strain>
    </source>
</reference>
<accession>Q14P74</accession>
<organism evidence="1">
    <name type="scientific">Spiroplasma citri</name>
    <dbReference type="NCBI Taxonomy" id="2133"/>
    <lineage>
        <taxon>Bacteria</taxon>
        <taxon>Bacillati</taxon>
        <taxon>Mycoplasmatota</taxon>
        <taxon>Mollicutes</taxon>
        <taxon>Entomoplasmatales</taxon>
        <taxon>Spiroplasmataceae</taxon>
        <taxon>Spiroplasma</taxon>
    </lineage>
</organism>
<dbReference type="STRING" id="2133.SCITRI_00475"/>
<keyword evidence="1" id="KW-0812">Transmembrane</keyword>
<keyword evidence="1" id="KW-0472">Membrane</keyword>
<name>Q14P74_SPICI</name>
<dbReference type="AlphaFoldDB" id="Q14P74"/>
<dbReference type="RefSeq" id="WP_237238033.1">
    <property type="nucleotide sequence ID" value="NZ_CP013197.1"/>
</dbReference>
<dbReference type="EMBL" id="AM285304">
    <property type="protein sequence ID" value="CAK98705.1"/>
    <property type="molecule type" value="Genomic_DNA"/>
</dbReference>
<evidence type="ECO:0000313" key="1">
    <source>
        <dbReference type="EMBL" id="CAK98705.1"/>
    </source>
</evidence>
<proteinExistence type="predicted"/>
<gene>
    <name evidence="1" type="ORF">SPICI03_240</name>
</gene>
<dbReference type="KEGG" id="sck:SCITRI_00475"/>
<dbReference type="GeneID" id="79946386"/>
<sequence>MKENSKKLWMINSTLFLMVTVFVSFILYVLYIGYLSPRPLELGTIVTNPNLKTLKTNGLHVRKKFILKKN</sequence>
<protein>
    <submittedName>
        <fullName evidence="1">Hypothetical transmembrane protein</fullName>
    </submittedName>
</protein>